<proteinExistence type="predicted"/>
<accession>A0A7T0BZZ8</accession>
<organism evidence="1 2">
    <name type="scientific">Candidatus Nitrohelix vancouverensis</name>
    <dbReference type="NCBI Taxonomy" id="2705534"/>
    <lineage>
        <taxon>Bacteria</taxon>
        <taxon>Pseudomonadati</taxon>
        <taxon>Nitrospinota/Tectimicrobiota group</taxon>
        <taxon>Nitrospinota</taxon>
        <taxon>Nitrospinia</taxon>
        <taxon>Nitrospinales</taxon>
        <taxon>Nitrospinaceae</taxon>
        <taxon>Candidatus Nitrohelix</taxon>
    </lineage>
</organism>
<name>A0A7T0BZZ8_9BACT</name>
<dbReference type="Proteomes" id="UP000594464">
    <property type="component" value="Chromosome"/>
</dbReference>
<evidence type="ECO:0000313" key="2">
    <source>
        <dbReference type="Proteomes" id="UP000594464"/>
    </source>
</evidence>
<sequence>MNEIFVLLLTGAGGFLALFAGLAGATLWWTRRAGAGELKALIARRDASHSDADRRALQIVIDRAQTIQRKFILDAEDLDAPAGALRLAHEIAAVYRPKSRAPEDEVKLGRLLDALIDLNKQTLSWKQTPGARFLFDMRLRRLTAISSAWEKKKQWDRTPVGIAVYKYKLPSVLSWAYTLARCLDLGFWIIKMSLHLARGLALKQFLVRWTLLVGKKAVQLYRESEDDPSLQYEEETWRQFATPPPEPALPADFPAPLKAQVERSRKELLFEPRALEKSKALEVYRQLIDVIARYHHPDSKDPVQEARLGDLLVSVGSFLDRIASLRERSVMGRLFDLRASHVLMAKNVADQWNSSEFKSWIDRYHLQKAVKISSLVYKTLKRRHPGALIQETALAMFKEGGKRWFYIYIHGKLAEESHRLYRASSSLPPDAPLLNAESAAKS</sequence>
<dbReference type="EMBL" id="CP048620">
    <property type="protein sequence ID" value="QPJ64034.1"/>
    <property type="molecule type" value="Genomic_DNA"/>
</dbReference>
<gene>
    <name evidence="1" type="ORF">G3M78_00885</name>
</gene>
<protein>
    <submittedName>
        <fullName evidence="1">Uncharacterized protein</fullName>
    </submittedName>
</protein>
<dbReference type="AlphaFoldDB" id="A0A7T0BZZ8"/>
<reference evidence="2" key="1">
    <citation type="submission" date="2020-02" db="EMBL/GenBank/DDBJ databases">
        <title>Genomic and physiological characterization of two novel Nitrospinaceae genera.</title>
        <authorList>
            <person name="Mueller A.J."/>
            <person name="Jung M.-Y."/>
            <person name="Strachan C.R."/>
            <person name="Herbold C.W."/>
            <person name="Kirkegaard R.H."/>
            <person name="Daims H."/>
        </authorList>
    </citation>
    <scope>NUCLEOTIDE SEQUENCE [LARGE SCALE GENOMIC DNA]</scope>
</reference>
<evidence type="ECO:0000313" key="1">
    <source>
        <dbReference type="EMBL" id="QPJ64034.1"/>
    </source>
</evidence>
<dbReference type="KEGG" id="nva:G3M78_00885"/>